<dbReference type="PANTHER" id="PTHR43662">
    <property type="match status" value="1"/>
</dbReference>
<evidence type="ECO:0000313" key="4">
    <source>
        <dbReference type="Proteomes" id="UP000298030"/>
    </source>
</evidence>
<dbReference type="InterPro" id="IPR018535">
    <property type="entry name" value="DUF1996"/>
</dbReference>
<dbReference type="AlphaFoldDB" id="A0A4Y7SWK1"/>
<dbReference type="Proteomes" id="UP000298030">
    <property type="component" value="Unassembled WGS sequence"/>
</dbReference>
<protein>
    <recommendedName>
        <fullName evidence="2">DUF1996 domain-containing protein</fullName>
    </recommendedName>
</protein>
<name>A0A4Y7SWK1_COPMI</name>
<evidence type="ECO:0000259" key="2">
    <source>
        <dbReference type="Pfam" id="PF09362"/>
    </source>
</evidence>
<dbReference type="STRING" id="71717.A0A4Y7SWK1"/>
<accession>A0A4Y7SWK1</accession>
<feature type="domain" description="DUF1996" evidence="2">
    <location>
        <begin position="96"/>
        <end position="352"/>
    </location>
</feature>
<proteinExistence type="predicted"/>
<dbReference type="PANTHER" id="PTHR43662:SF3">
    <property type="entry name" value="DOMAIN PROTEIN, PUTATIVE (AFU_ORTHOLOGUE AFUA_6G11970)-RELATED"/>
    <property type="match status" value="1"/>
</dbReference>
<sequence length="430" mass="46980">MLQRLDKAPSSVLRCGSAPCVSTLVLVFLPSGQYICEYTTFNRDVIVWPVHTAVQGREPRWLTWARILLGVLALAAIRTNALLRFACSQLVIERFDPLVTPGIVSPHLHQIVGGSAFNITMDPSLDLPSLSTCTTCTFTEDFSNYWTAVVFFRHANGTFERVPQIPEQLIGPANGGITVYYSQPPGGGKVTAFKKGFRMIVGDPLIRSLNSSSQETANLNYRCLAADDSNGGPVASPGTSSKGLTFEDWSKCPGGLRSEITFPSYLLKMDVRGCWDGVNLDTPDHKSHMRYPSGGRCPSTHPVAVPSIFLEIVWDTAKFAPLIEKGREESPFVWSMGDPTGYGVHGDYVFGWQGDSLQRAMDTCLSYGGPCPTLKTQTIEQANTCQQRVRVKEEVDGALKELPGCNPVQPGPEPATMVPPEKCGATKDWE</sequence>
<gene>
    <name evidence="3" type="ORF">FA13DRAFT_1636472</name>
</gene>
<dbReference type="EMBL" id="QPFP01000050">
    <property type="protein sequence ID" value="TEB26245.1"/>
    <property type="molecule type" value="Genomic_DNA"/>
</dbReference>
<evidence type="ECO:0000256" key="1">
    <source>
        <dbReference type="SAM" id="MobiDB-lite"/>
    </source>
</evidence>
<evidence type="ECO:0000313" key="3">
    <source>
        <dbReference type="EMBL" id="TEB26245.1"/>
    </source>
</evidence>
<reference evidence="3 4" key="1">
    <citation type="journal article" date="2019" name="Nat. Ecol. Evol.">
        <title>Megaphylogeny resolves global patterns of mushroom evolution.</title>
        <authorList>
            <person name="Varga T."/>
            <person name="Krizsan K."/>
            <person name="Foldi C."/>
            <person name="Dima B."/>
            <person name="Sanchez-Garcia M."/>
            <person name="Sanchez-Ramirez S."/>
            <person name="Szollosi G.J."/>
            <person name="Szarkandi J.G."/>
            <person name="Papp V."/>
            <person name="Albert L."/>
            <person name="Andreopoulos W."/>
            <person name="Angelini C."/>
            <person name="Antonin V."/>
            <person name="Barry K.W."/>
            <person name="Bougher N.L."/>
            <person name="Buchanan P."/>
            <person name="Buyck B."/>
            <person name="Bense V."/>
            <person name="Catcheside P."/>
            <person name="Chovatia M."/>
            <person name="Cooper J."/>
            <person name="Damon W."/>
            <person name="Desjardin D."/>
            <person name="Finy P."/>
            <person name="Geml J."/>
            <person name="Haridas S."/>
            <person name="Hughes K."/>
            <person name="Justo A."/>
            <person name="Karasinski D."/>
            <person name="Kautmanova I."/>
            <person name="Kiss B."/>
            <person name="Kocsube S."/>
            <person name="Kotiranta H."/>
            <person name="LaButti K.M."/>
            <person name="Lechner B.E."/>
            <person name="Liimatainen K."/>
            <person name="Lipzen A."/>
            <person name="Lukacs Z."/>
            <person name="Mihaltcheva S."/>
            <person name="Morgado L.N."/>
            <person name="Niskanen T."/>
            <person name="Noordeloos M.E."/>
            <person name="Ohm R.A."/>
            <person name="Ortiz-Santana B."/>
            <person name="Ovrebo C."/>
            <person name="Racz N."/>
            <person name="Riley R."/>
            <person name="Savchenko A."/>
            <person name="Shiryaev A."/>
            <person name="Soop K."/>
            <person name="Spirin V."/>
            <person name="Szebenyi C."/>
            <person name="Tomsovsky M."/>
            <person name="Tulloss R.E."/>
            <person name="Uehling J."/>
            <person name="Grigoriev I.V."/>
            <person name="Vagvolgyi C."/>
            <person name="Papp T."/>
            <person name="Martin F.M."/>
            <person name="Miettinen O."/>
            <person name="Hibbett D.S."/>
            <person name="Nagy L.G."/>
        </authorList>
    </citation>
    <scope>NUCLEOTIDE SEQUENCE [LARGE SCALE GENOMIC DNA]</scope>
    <source>
        <strain evidence="3 4">FP101781</strain>
    </source>
</reference>
<organism evidence="3 4">
    <name type="scientific">Coprinellus micaceus</name>
    <name type="common">Glistening ink-cap mushroom</name>
    <name type="synonym">Coprinus micaceus</name>
    <dbReference type="NCBI Taxonomy" id="71717"/>
    <lineage>
        <taxon>Eukaryota</taxon>
        <taxon>Fungi</taxon>
        <taxon>Dikarya</taxon>
        <taxon>Basidiomycota</taxon>
        <taxon>Agaricomycotina</taxon>
        <taxon>Agaricomycetes</taxon>
        <taxon>Agaricomycetidae</taxon>
        <taxon>Agaricales</taxon>
        <taxon>Agaricineae</taxon>
        <taxon>Psathyrellaceae</taxon>
        <taxon>Coprinellus</taxon>
    </lineage>
</organism>
<comment type="caution">
    <text evidence="3">The sequence shown here is derived from an EMBL/GenBank/DDBJ whole genome shotgun (WGS) entry which is preliminary data.</text>
</comment>
<dbReference type="OrthoDB" id="74764at2759"/>
<dbReference type="Pfam" id="PF09362">
    <property type="entry name" value="DUF1996"/>
    <property type="match status" value="1"/>
</dbReference>
<feature type="region of interest" description="Disordered" evidence="1">
    <location>
        <begin position="402"/>
        <end position="430"/>
    </location>
</feature>
<keyword evidence="4" id="KW-1185">Reference proteome</keyword>